<organism evidence="9">
    <name type="scientific">Physcomitrium patens</name>
    <name type="common">Spreading-leaved earth moss</name>
    <name type="synonym">Physcomitrella patens</name>
    <dbReference type="NCBI Taxonomy" id="3218"/>
    <lineage>
        <taxon>Eukaryota</taxon>
        <taxon>Viridiplantae</taxon>
        <taxon>Streptophyta</taxon>
        <taxon>Embryophyta</taxon>
        <taxon>Bryophyta</taxon>
        <taxon>Bryophytina</taxon>
        <taxon>Bryopsida</taxon>
        <taxon>Funariidae</taxon>
        <taxon>Funariales</taxon>
        <taxon>Funariaceae</taxon>
        <taxon>Physcomitrium</taxon>
    </lineage>
</organism>
<dbReference type="PaxDb" id="3218-PP1S76_20V6.1"/>
<keyword evidence="4 8" id="KW-1133">Transmembrane helix</keyword>
<evidence type="ECO:0000313" key="10">
    <source>
        <dbReference type="EnsemblPlants" id="Pp3c2_34410V3.1"/>
    </source>
</evidence>
<dbReference type="EnsemblPlants" id="Pp3c2_34410V3.1">
    <property type="protein sequence ID" value="Pp3c2_34410V3.1"/>
    <property type="gene ID" value="Pp3c2_34410"/>
</dbReference>
<dbReference type="AlphaFoldDB" id="A0A2K1L479"/>
<sequence>MSLRFRGYGGPLCSNGLGFISVVHATGGNVGAGKNFELPVVEVSTILIEGFTMLAGKVNLQPHKVYSLLEVGVLTQSLSQPVTCGGFFNMEQVVPPLMNSKPCNKCRINAELHESSDQCVLQVPLLLEGHLELHDEWQAQKLSTMGESYRIGGASYDRVLRMAGAELIAVFLVMFSSCGTAIANKKANGNLNLLGFATAGGLSVMMMVFAVGNISGAHLNPAVTLAFASKKMFPLQLVPIYLIAQFLGALLAAGILQAVTGDTEVALTVPFASYAQAFVVELILGFNLLFVATAVSTGSSNNGELSGIAIGATIILNVLLAGPVSGASMNPMRSLGPAIVANKYDAIWIYIIAPPVGALAGTWTHTMLQIQSSQSSHPPTQESKAHQCSSTST</sequence>
<dbReference type="GeneID" id="112274131"/>
<feature type="transmembrane region" description="Helical" evidence="8">
    <location>
        <begin position="307"/>
        <end position="327"/>
    </location>
</feature>
<dbReference type="InterPro" id="IPR034294">
    <property type="entry name" value="Aquaporin_transptr"/>
</dbReference>
<evidence type="ECO:0000256" key="5">
    <source>
        <dbReference type="ARBA" id="ARBA00023136"/>
    </source>
</evidence>
<dbReference type="InterPro" id="IPR022357">
    <property type="entry name" value="MIP_CS"/>
</dbReference>
<dbReference type="PRINTS" id="PR00783">
    <property type="entry name" value="MINTRINSICP"/>
</dbReference>
<dbReference type="Gramene" id="Pp3c2_34410V3.2">
    <property type="protein sequence ID" value="Pp3c2_34410V3.2"/>
    <property type="gene ID" value="Pp3c2_34410"/>
</dbReference>
<dbReference type="SUPFAM" id="SSF81338">
    <property type="entry name" value="Aquaporin-like"/>
    <property type="match status" value="1"/>
</dbReference>
<gene>
    <name evidence="10" type="primary">LOC112274131</name>
    <name evidence="9" type="ORF">PHYPA_003627</name>
</gene>
<reference evidence="10" key="3">
    <citation type="submission" date="2020-12" db="UniProtKB">
        <authorList>
            <consortium name="EnsemblPlants"/>
        </authorList>
    </citation>
    <scope>IDENTIFICATION</scope>
</reference>
<protein>
    <submittedName>
        <fullName evidence="9 10">Uncharacterized protein</fullName>
    </submittedName>
</protein>
<accession>A0A2K1L479</accession>
<dbReference type="GO" id="GO:0015267">
    <property type="term" value="F:channel activity"/>
    <property type="evidence" value="ECO:0007669"/>
    <property type="project" value="InterPro"/>
</dbReference>
<evidence type="ECO:0000256" key="4">
    <source>
        <dbReference type="ARBA" id="ARBA00022989"/>
    </source>
</evidence>
<proteinExistence type="inferred from homology"/>
<dbReference type="Pfam" id="PF00230">
    <property type="entry name" value="MIP"/>
    <property type="match status" value="1"/>
</dbReference>
<dbReference type="Gramene" id="Pp3c2_34410V3.1">
    <property type="protein sequence ID" value="Pp3c2_34410V3.1"/>
    <property type="gene ID" value="Pp3c2_34410"/>
</dbReference>
<evidence type="ECO:0000256" key="2">
    <source>
        <dbReference type="ARBA" id="ARBA00022448"/>
    </source>
</evidence>
<dbReference type="STRING" id="3218.A0A2K1L479"/>
<evidence type="ECO:0000313" key="11">
    <source>
        <dbReference type="Proteomes" id="UP000006727"/>
    </source>
</evidence>
<evidence type="ECO:0000256" key="6">
    <source>
        <dbReference type="RuleBase" id="RU000477"/>
    </source>
</evidence>
<dbReference type="RefSeq" id="XP_024359109.1">
    <property type="nucleotide sequence ID" value="XM_024503341.2"/>
</dbReference>
<dbReference type="Proteomes" id="UP000006727">
    <property type="component" value="Chromosome 2"/>
</dbReference>
<dbReference type="PROSITE" id="PS00221">
    <property type="entry name" value="MIP"/>
    <property type="match status" value="1"/>
</dbReference>
<keyword evidence="2 6" id="KW-0813">Transport</keyword>
<evidence type="ECO:0000256" key="3">
    <source>
        <dbReference type="ARBA" id="ARBA00022692"/>
    </source>
</evidence>
<dbReference type="GO" id="GO:0016020">
    <property type="term" value="C:membrane"/>
    <property type="evidence" value="ECO:0007669"/>
    <property type="project" value="UniProtKB-SubCell"/>
</dbReference>
<dbReference type="EMBL" id="ABEU02000002">
    <property type="protein sequence ID" value="PNR60834.1"/>
    <property type="molecule type" value="Genomic_DNA"/>
</dbReference>
<evidence type="ECO:0000256" key="8">
    <source>
        <dbReference type="SAM" id="Phobius"/>
    </source>
</evidence>
<keyword evidence="5 8" id="KW-0472">Membrane</keyword>
<dbReference type="PANTHER" id="PTHR45724">
    <property type="entry name" value="AQUAPORIN NIP2-1"/>
    <property type="match status" value="1"/>
</dbReference>
<feature type="transmembrane region" description="Helical" evidence="8">
    <location>
        <begin position="159"/>
        <end position="182"/>
    </location>
</feature>
<feature type="transmembrane region" description="Helical" evidence="8">
    <location>
        <begin position="194"/>
        <end position="216"/>
    </location>
</feature>
<dbReference type="OrthoDB" id="3222at2759"/>
<feature type="transmembrane region" description="Helical" evidence="8">
    <location>
        <begin position="271"/>
        <end position="295"/>
    </location>
</feature>
<comment type="similarity">
    <text evidence="6">Belongs to the MIP/aquaporin (TC 1.A.8) family.</text>
</comment>
<keyword evidence="11" id="KW-1185">Reference proteome</keyword>
<dbReference type="PANTHER" id="PTHR45724:SF19">
    <property type="entry name" value="AQUAPORIN NIP6-1"/>
    <property type="match status" value="1"/>
</dbReference>
<reference evidence="9 11" key="1">
    <citation type="journal article" date="2008" name="Science">
        <title>The Physcomitrella genome reveals evolutionary insights into the conquest of land by plants.</title>
        <authorList>
            <person name="Rensing S."/>
            <person name="Lang D."/>
            <person name="Zimmer A."/>
            <person name="Terry A."/>
            <person name="Salamov A."/>
            <person name="Shapiro H."/>
            <person name="Nishiyama T."/>
            <person name="Perroud P.-F."/>
            <person name="Lindquist E."/>
            <person name="Kamisugi Y."/>
            <person name="Tanahashi T."/>
            <person name="Sakakibara K."/>
            <person name="Fujita T."/>
            <person name="Oishi K."/>
            <person name="Shin-I T."/>
            <person name="Kuroki Y."/>
            <person name="Toyoda A."/>
            <person name="Suzuki Y."/>
            <person name="Hashimoto A."/>
            <person name="Yamaguchi K."/>
            <person name="Sugano A."/>
            <person name="Kohara Y."/>
            <person name="Fujiyama A."/>
            <person name="Anterola A."/>
            <person name="Aoki S."/>
            <person name="Ashton N."/>
            <person name="Barbazuk W.B."/>
            <person name="Barker E."/>
            <person name="Bennetzen J."/>
            <person name="Bezanilla M."/>
            <person name="Blankenship R."/>
            <person name="Cho S.H."/>
            <person name="Dutcher S."/>
            <person name="Estelle M."/>
            <person name="Fawcett J.A."/>
            <person name="Gundlach H."/>
            <person name="Hanada K."/>
            <person name="Heyl A."/>
            <person name="Hicks K.A."/>
            <person name="Hugh J."/>
            <person name="Lohr M."/>
            <person name="Mayer K."/>
            <person name="Melkozernov A."/>
            <person name="Murata T."/>
            <person name="Nelson D."/>
            <person name="Pils B."/>
            <person name="Prigge M."/>
            <person name="Reiss B."/>
            <person name="Renner T."/>
            <person name="Rombauts S."/>
            <person name="Rushton P."/>
            <person name="Sanderfoot A."/>
            <person name="Schween G."/>
            <person name="Shiu S.-H."/>
            <person name="Stueber K."/>
            <person name="Theodoulou F.L."/>
            <person name="Tu H."/>
            <person name="Van de Peer Y."/>
            <person name="Verrier P.J."/>
            <person name="Waters E."/>
            <person name="Wood A."/>
            <person name="Yang L."/>
            <person name="Cove D."/>
            <person name="Cuming A."/>
            <person name="Hasebe M."/>
            <person name="Lucas S."/>
            <person name="Mishler D.B."/>
            <person name="Reski R."/>
            <person name="Grigoriev I."/>
            <person name="Quatrano R.S."/>
            <person name="Boore J.L."/>
        </authorList>
    </citation>
    <scope>NUCLEOTIDE SEQUENCE [LARGE SCALE GENOMIC DNA]</scope>
    <source>
        <strain evidence="10 11">cv. Gransden 2004</strain>
    </source>
</reference>
<dbReference type="InterPro" id="IPR023271">
    <property type="entry name" value="Aquaporin-like"/>
</dbReference>
<reference evidence="9 11" key="2">
    <citation type="journal article" date="2018" name="Plant J.">
        <title>The Physcomitrella patens chromosome-scale assembly reveals moss genome structure and evolution.</title>
        <authorList>
            <person name="Lang D."/>
            <person name="Ullrich K.K."/>
            <person name="Murat F."/>
            <person name="Fuchs J."/>
            <person name="Jenkins J."/>
            <person name="Haas F.B."/>
            <person name="Piednoel M."/>
            <person name="Gundlach H."/>
            <person name="Van Bel M."/>
            <person name="Meyberg R."/>
            <person name="Vives C."/>
            <person name="Morata J."/>
            <person name="Symeonidi A."/>
            <person name="Hiss M."/>
            <person name="Muchero W."/>
            <person name="Kamisugi Y."/>
            <person name="Saleh O."/>
            <person name="Blanc G."/>
            <person name="Decker E.L."/>
            <person name="van Gessel N."/>
            <person name="Grimwood J."/>
            <person name="Hayes R.D."/>
            <person name="Graham S.W."/>
            <person name="Gunter L.E."/>
            <person name="McDaniel S.F."/>
            <person name="Hoernstein S.N.W."/>
            <person name="Larsson A."/>
            <person name="Li F.W."/>
            <person name="Perroud P.F."/>
            <person name="Phillips J."/>
            <person name="Ranjan P."/>
            <person name="Rokshar D.S."/>
            <person name="Rothfels C.J."/>
            <person name="Schneider L."/>
            <person name="Shu S."/>
            <person name="Stevenson D.W."/>
            <person name="Thummler F."/>
            <person name="Tillich M."/>
            <person name="Villarreal Aguilar J.C."/>
            <person name="Widiez T."/>
            <person name="Wong G.K."/>
            <person name="Wymore A."/>
            <person name="Zhang Y."/>
            <person name="Zimmer A.D."/>
            <person name="Quatrano R.S."/>
            <person name="Mayer K.F.X."/>
            <person name="Goodstein D."/>
            <person name="Casacuberta J.M."/>
            <person name="Vandepoele K."/>
            <person name="Reski R."/>
            <person name="Cuming A.C."/>
            <person name="Tuskan G.A."/>
            <person name="Maumus F."/>
            <person name="Salse J."/>
            <person name="Schmutz J."/>
            <person name="Rensing S.A."/>
        </authorList>
    </citation>
    <scope>NUCLEOTIDE SEQUENCE [LARGE SCALE GENOMIC DNA]</scope>
    <source>
        <strain evidence="10 11">cv. Gransden 2004</strain>
    </source>
</reference>
<comment type="subcellular location">
    <subcellularLocation>
        <location evidence="1">Membrane</location>
        <topology evidence="1">Multi-pass membrane protein</topology>
    </subcellularLocation>
</comment>
<feature type="transmembrane region" description="Helical" evidence="8">
    <location>
        <begin position="237"/>
        <end position="259"/>
    </location>
</feature>
<keyword evidence="3 6" id="KW-0812">Transmembrane</keyword>
<evidence type="ECO:0000313" key="9">
    <source>
        <dbReference type="EMBL" id="PNR60834.1"/>
    </source>
</evidence>
<dbReference type="EnsemblPlants" id="Pp3c2_34410V3.2">
    <property type="protein sequence ID" value="Pp3c2_34410V3.2"/>
    <property type="gene ID" value="Pp3c2_34410"/>
</dbReference>
<dbReference type="Gene3D" id="1.20.1080.10">
    <property type="entry name" value="Glycerol uptake facilitator protein"/>
    <property type="match status" value="1"/>
</dbReference>
<evidence type="ECO:0000256" key="1">
    <source>
        <dbReference type="ARBA" id="ARBA00004141"/>
    </source>
</evidence>
<name>A0A2K1L479_PHYPA</name>
<feature type="region of interest" description="Disordered" evidence="7">
    <location>
        <begin position="370"/>
        <end position="393"/>
    </location>
</feature>
<evidence type="ECO:0000256" key="7">
    <source>
        <dbReference type="SAM" id="MobiDB-lite"/>
    </source>
</evidence>
<dbReference type="InterPro" id="IPR000425">
    <property type="entry name" value="MIP"/>
</dbReference>
<feature type="transmembrane region" description="Helical" evidence="8">
    <location>
        <begin position="347"/>
        <end position="368"/>
    </location>
</feature>